<dbReference type="Pfam" id="PF07714">
    <property type="entry name" value="PK_Tyr_Ser-Thr"/>
    <property type="match status" value="1"/>
</dbReference>
<dbReference type="STRING" id="667725.A0A0L0FG87"/>
<evidence type="ECO:0000256" key="1">
    <source>
        <dbReference type="ARBA" id="ARBA00004167"/>
    </source>
</evidence>
<dbReference type="PROSITE" id="PS00107">
    <property type="entry name" value="PROTEIN_KINASE_ATP"/>
    <property type="match status" value="1"/>
</dbReference>
<dbReference type="GO" id="GO:0007169">
    <property type="term" value="P:cell surface receptor protein tyrosine kinase signaling pathway"/>
    <property type="evidence" value="ECO:0007669"/>
    <property type="project" value="TreeGrafter"/>
</dbReference>
<evidence type="ECO:0000313" key="10">
    <source>
        <dbReference type="Proteomes" id="UP000054560"/>
    </source>
</evidence>
<protein>
    <submittedName>
        <fullName evidence="9">TK protein kinase</fullName>
    </submittedName>
</protein>
<reference evidence="9 10" key="1">
    <citation type="submission" date="2011-02" db="EMBL/GenBank/DDBJ databases">
        <title>The Genome Sequence of Sphaeroforma arctica JP610.</title>
        <authorList>
            <consortium name="The Broad Institute Genome Sequencing Platform"/>
            <person name="Russ C."/>
            <person name="Cuomo C."/>
            <person name="Young S.K."/>
            <person name="Zeng Q."/>
            <person name="Gargeya S."/>
            <person name="Alvarado L."/>
            <person name="Berlin A."/>
            <person name="Chapman S.B."/>
            <person name="Chen Z."/>
            <person name="Freedman E."/>
            <person name="Gellesch M."/>
            <person name="Goldberg J."/>
            <person name="Griggs A."/>
            <person name="Gujja S."/>
            <person name="Heilman E."/>
            <person name="Heiman D."/>
            <person name="Howarth C."/>
            <person name="Mehta T."/>
            <person name="Neiman D."/>
            <person name="Pearson M."/>
            <person name="Roberts A."/>
            <person name="Saif S."/>
            <person name="Shea T."/>
            <person name="Shenoy N."/>
            <person name="Sisk P."/>
            <person name="Stolte C."/>
            <person name="Sykes S."/>
            <person name="White J."/>
            <person name="Yandava C."/>
            <person name="Burger G."/>
            <person name="Gray M.W."/>
            <person name="Holland P.W.H."/>
            <person name="King N."/>
            <person name="Lang F.B.F."/>
            <person name="Roger A.J."/>
            <person name="Ruiz-Trillo I."/>
            <person name="Haas B."/>
            <person name="Nusbaum C."/>
            <person name="Birren B."/>
        </authorList>
    </citation>
    <scope>NUCLEOTIDE SEQUENCE [LARGE SCALE GENOMIC DNA]</scope>
    <source>
        <strain evidence="9 10">JP610</strain>
    </source>
</reference>
<name>A0A0L0FG87_9EUKA</name>
<dbReference type="PANTHER" id="PTHR24416">
    <property type="entry name" value="TYROSINE-PROTEIN KINASE RECEPTOR"/>
    <property type="match status" value="1"/>
</dbReference>
<organism evidence="9 10">
    <name type="scientific">Sphaeroforma arctica JP610</name>
    <dbReference type="NCBI Taxonomy" id="667725"/>
    <lineage>
        <taxon>Eukaryota</taxon>
        <taxon>Ichthyosporea</taxon>
        <taxon>Ichthyophonida</taxon>
        <taxon>Sphaeroforma</taxon>
    </lineage>
</organism>
<comment type="subcellular location">
    <subcellularLocation>
        <location evidence="1">Membrane</location>
        <topology evidence="1">Single-pass membrane protein</topology>
    </subcellularLocation>
</comment>
<dbReference type="GO" id="GO:0043235">
    <property type="term" value="C:receptor complex"/>
    <property type="evidence" value="ECO:0007669"/>
    <property type="project" value="TreeGrafter"/>
</dbReference>
<dbReference type="InterPro" id="IPR050122">
    <property type="entry name" value="RTK"/>
</dbReference>
<dbReference type="Gene3D" id="1.10.510.10">
    <property type="entry name" value="Transferase(Phosphotransferase) domain 1"/>
    <property type="match status" value="1"/>
</dbReference>
<feature type="domain" description="EGF-like" evidence="8">
    <location>
        <begin position="1"/>
        <end position="14"/>
    </location>
</feature>
<dbReference type="InterPro" id="IPR008266">
    <property type="entry name" value="Tyr_kinase_AS"/>
</dbReference>
<keyword evidence="4" id="KW-0547">Nucleotide-binding</keyword>
<dbReference type="GO" id="GO:0004714">
    <property type="term" value="F:transmembrane receptor protein tyrosine kinase activity"/>
    <property type="evidence" value="ECO:0007669"/>
    <property type="project" value="UniProtKB-EC"/>
</dbReference>
<feature type="compositionally biased region" description="Polar residues" evidence="5">
    <location>
        <begin position="590"/>
        <end position="603"/>
    </location>
</feature>
<proteinExistence type="predicted"/>
<evidence type="ECO:0000256" key="6">
    <source>
        <dbReference type="SAM" id="Phobius"/>
    </source>
</evidence>
<evidence type="ECO:0000256" key="4">
    <source>
        <dbReference type="PROSITE-ProRule" id="PRU10141"/>
    </source>
</evidence>
<feature type="disulfide bond" evidence="3">
    <location>
        <begin position="4"/>
        <end position="13"/>
    </location>
</feature>
<evidence type="ECO:0000256" key="5">
    <source>
        <dbReference type="SAM" id="MobiDB-lite"/>
    </source>
</evidence>
<gene>
    <name evidence="9" type="ORF">SARC_12004</name>
</gene>
<evidence type="ECO:0000313" key="9">
    <source>
        <dbReference type="EMBL" id="KNC75471.1"/>
    </source>
</evidence>
<feature type="non-terminal residue" evidence="9">
    <location>
        <position position="1"/>
    </location>
</feature>
<dbReference type="OrthoDB" id="3256376at2759"/>
<evidence type="ECO:0000259" key="7">
    <source>
        <dbReference type="PROSITE" id="PS50011"/>
    </source>
</evidence>
<dbReference type="GeneID" id="25912508"/>
<dbReference type="InterPro" id="IPR001245">
    <property type="entry name" value="Ser-Thr/Tyr_kinase_cat_dom"/>
</dbReference>
<evidence type="ECO:0000259" key="8">
    <source>
        <dbReference type="PROSITE" id="PS50026"/>
    </source>
</evidence>
<dbReference type="GO" id="GO:0005886">
    <property type="term" value="C:plasma membrane"/>
    <property type="evidence" value="ECO:0007669"/>
    <property type="project" value="TreeGrafter"/>
</dbReference>
<dbReference type="SMART" id="SM00219">
    <property type="entry name" value="TyrKc"/>
    <property type="match status" value="1"/>
</dbReference>
<comment type="caution">
    <text evidence="3">Lacks conserved residue(s) required for the propagation of feature annotation.</text>
</comment>
<dbReference type="InterPro" id="IPR020635">
    <property type="entry name" value="Tyr_kinase_cat_dom"/>
</dbReference>
<dbReference type="Gene3D" id="3.30.200.20">
    <property type="entry name" value="Phosphorylase Kinase, domain 1"/>
    <property type="match status" value="1"/>
</dbReference>
<dbReference type="SUPFAM" id="SSF56112">
    <property type="entry name" value="Protein kinase-like (PK-like)"/>
    <property type="match status" value="1"/>
</dbReference>
<keyword evidence="6" id="KW-0472">Membrane</keyword>
<keyword evidence="3" id="KW-1015">Disulfide bond</keyword>
<dbReference type="InterPro" id="IPR000719">
    <property type="entry name" value="Prot_kinase_dom"/>
</dbReference>
<dbReference type="AlphaFoldDB" id="A0A0L0FG87"/>
<dbReference type="PROSITE" id="PS50026">
    <property type="entry name" value="EGF_3"/>
    <property type="match status" value="1"/>
</dbReference>
<dbReference type="CDD" id="cd00192">
    <property type="entry name" value="PTKc"/>
    <property type="match status" value="1"/>
</dbReference>
<dbReference type="eggNOG" id="KOG1095">
    <property type="taxonomic scope" value="Eukaryota"/>
</dbReference>
<feature type="transmembrane region" description="Helical" evidence="6">
    <location>
        <begin position="246"/>
        <end position="271"/>
    </location>
</feature>
<feature type="region of interest" description="Disordered" evidence="5">
    <location>
        <begin position="578"/>
        <end position="620"/>
    </location>
</feature>
<dbReference type="InterPro" id="IPR017441">
    <property type="entry name" value="Protein_kinase_ATP_BS"/>
</dbReference>
<dbReference type="Proteomes" id="UP000054560">
    <property type="component" value="Unassembled WGS sequence"/>
</dbReference>
<dbReference type="PROSITE" id="PS50011">
    <property type="entry name" value="PROTEIN_KINASE_DOM"/>
    <property type="match status" value="1"/>
</dbReference>
<evidence type="ECO:0000256" key="2">
    <source>
        <dbReference type="ARBA" id="ARBA00051243"/>
    </source>
</evidence>
<dbReference type="RefSeq" id="XP_014149373.1">
    <property type="nucleotide sequence ID" value="XM_014293898.1"/>
</dbReference>
<accession>A0A0L0FG87</accession>
<feature type="binding site" evidence="4">
    <location>
        <position position="355"/>
    </location>
    <ligand>
        <name>ATP</name>
        <dbReference type="ChEBI" id="CHEBI:30616"/>
    </ligand>
</feature>
<keyword evidence="10" id="KW-1185">Reference proteome</keyword>
<sequence>LCECPTGRTGENCSKRCELPQGCADIDVTTSTCTFDITDPTKGIQCHICSIGYFMAVEGTPCLPYTRCADDEYELTEPNNVTDRVCERGTECEDNAYYLRNLTDKTDAECGLCSSPMYCKIQLKPCTAYSDIVCSECVNGYHGSSCNTQTVVFAINEDFDTFDSVSFTNKLTANLEVPSSYVTLERIEEGSVNAYYSMNTLAVKNLESKFLRQQQAPVQNVVGVSIADAPMVDTSSDGDGGLSDGIIALICVLLILTAVVVFLIVGYCVVLNRQRRKSEEKKARIHPMFNLPPDLLKQINEPEAVAVRARARMGNQIIDIKNIKTVQLLGAGNFGVVYFAMLKDSNGHESPVAVKQLNVTDNNNVKVFAEEAVSVYTYIFDRDEPITVGEKYHLSYQIASGMSYLASQGIVHRDLATRNCMLTLSNMNTFGYPTLKVADFGLSRTMNVENSCYVVESPTPLPFRWSSPRALFEGRFSTYSDVWSYGVTLWEIFSDAEEVPYREFTIYTILSYLQSGGRLKKPEQCPKDAYEVMASCWEIVPEKRPDFESLEYNFASLFIPHCSTAVRPQTLEDGRTVLRPGRKNSIYRGDSNQTAENSSLDFSSDNRGEDEPMIYVGSDDISGLPNDHQQILHSHRKKSAHNYDNTFVFGNNDEAIIKVDLDDDSANTSAALSKTSPGSVDVGHSDVHSVISSEVDTATALNAAASKKIMYTV</sequence>
<dbReference type="InterPro" id="IPR011009">
    <property type="entry name" value="Kinase-like_dom_sf"/>
</dbReference>
<keyword evidence="9" id="KW-0808">Transferase</keyword>
<evidence type="ECO:0000256" key="3">
    <source>
        <dbReference type="PROSITE-ProRule" id="PRU00076"/>
    </source>
</evidence>
<keyword evidence="6" id="KW-0812">Transmembrane</keyword>
<feature type="domain" description="Protein kinase" evidence="7">
    <location>
        <begin position="323"/>
        <end position="559"/>
    </location>
</feature>
<keyword evidence="9" id="KW-0418">Kinase</keyword>
<dbReference type="PANTHER" id="PTHR24416:SF600">
    <property type="entry name" value="PDGF- AND VEGF-RECEPTOR RELATED, ISOFORM J"/>
    <property type="match status" value="1"/>
</dbReference>
<keyword evidence="4" id="KW-0067">ATP-binding</keyword>
<dbReference type="GO" id="GO:0005524">
    <property type="term" value="F:ATP binding"/>
    <property type="evidence" value="ECO:0007669"/>
    <property type="project" value="UniProtKB-UniRule"/>
</dbReference>
<dbReference type="InterPro" id="IPR000742">
    <property type="entry name" value="EGF"/>
</dbReference>
<keyword evidence="3" id="KW-0245">EGF-like domain</keyword>
<comment type="catalytic activity">
    <reaction evidence="2">
        <text>L-tyrosyl-[protein] + ATP = O-phospho-L-tyrosyl-[protein] + ADP + H(+)</text>
        <dbReference type="Rhea" id="RHEA:10596"/>
        <dbReference type="Rhea" id="RHEA-COMP:10136"/>
        <dbReference type="Rhea" id="RHEA-COMP:20101"/>
        <dbReference type="ChEBI" id="CHEBI:15378"/>
        <dbReference type="ChEBI" id="CHEBI:30616"/>
        <dbReference type="ChEBI" id="CHEBI:46858"/>
        <dbReference type="ChEBI" id="CHEBI:61978"/>
        <dbReference type="ChEBI" id="CHEBI:456216"/>
        <dbReference type="EC" id="2.7.10.1"/>
    </reaction>
</comment>
<keyword evidence="6" id="KW-1133">Transmembrane helix</keyword>
<dbReference type="PROSITE" id="PS00022">
    <property type="entry name" value="EGF_1"/>
    <property type="match status" value="1"/>
</dbReference>
<dbReference type="EMBL" id="KQ243604">
    <property type="protein sequence ID" value="KNC75471.1"/>
    <property type="molecule type" value="Genomic_DNA"/>
</dbReference>
<dbReference type="PROSITE" id="PS00109">
    <property type="entry name" value="PROTEIN_KINASE_TYR"/>
    <property type="match status" value="1"/>
</dbReference>